<dbReference type="Gene3D" id="2.70.70.10">
    <property type="entry name" value="Glucose Permease (Domain IIA)"/>
    <property type="match status" value="1"/>
</dbReference>
<dbReference type="RefSeq" id="WP_268042713.1">
    <property type="nucleotide sequence ID" value="NZ_CP104064.1"/>
</dbReference>
<gene>
    <name evidence="4" type="ORF">NZD86_14200</name>
</gene>
<feature type="domain" description="M23ase beta-sheet core" evidence="3">
    <location>
        <begin position="212"/>
        <end position="310"/>
    </location>
</feature>
<evidence type="ECO:0000256" key="1">
    <source>
        <dbReference type="ARBA" id="ARBA00022729"/>
    </source>
</evidence>
<sequence length="344" mass="38490">MHRHRHTRVTTAAIVMVALLLIATPAKANAAENKTYAKATSQAALIPLYKEFADEYDVDWTLLAAIDRYAQLTKNKAERSSAPYYGFAFENSAWVGIGNPCEDDYSPAMISLFSGLGQDADGDRLALPWDEADRIKALAYWLDSESGEEEDELAVWNLFQDPVAMDRVFAFCKIFEEFGLEANAHCFPVSKKCNYTVKHSFGAGRSWGGRRVHEGVDIFASYGTPVLACSYGYVELMGWNRYGGWRIGIRDANNMYYYYAHLSSFVKGIHQGDLVRPGQLIGYVGSTGYGPPGTSGKFPPHLHFGIYKDTGDHEWAFSPSGYLGQWQRQKQHIIPQQKTSTDDD</sequence>
<dbReference type="SUPFAM" id="SSF51261">
    <property type="entry name" value="Duplicated hybrid motif"/>
    <property type="match status" value="1"/>
</dbReference>
<evidence type="ECO:0000313" key="4">
    <source>
        <dbReference type="EMBL" id="WAH35449.1"/>
    </source>
</evidence>
<dbReference type="Pfam" id="PF01551">
    <property type="entry name" value="Peptidase_M23"/>
    <property type="match status" value="1"/>
</dbReference>
<organism evidence="4 5">
    <name type="scientific">Alicyclobacillus dauci</name>
    <dbReference type="NCBI Taxonomy" id="1475485"/>
    <lineage>
        <taxon>Bacteria</taxon>
        <taxon>Bacillati</taxon>
        <taxon>Bacillota</taxon>
        <taxon>Bacilli</taxon>
        <taxon>Bacillales</taxon>
        <taxon>Alicyclobacillaceae</taxon>
        <taxon>Alicyclobacillus</taxon>
    </lineage>
</organism>
<keyword evidence="5" id="KW-1185">Reference proteome</keyword>
<dbReference type="InterPro" id="IPR050570">
    <property type="entry name" value="Cell_wall_metabolism_enzyme"/>
</dbReference>
<reference evidence="4" key="1">
    <citation type="submission" date="2022-08" db="EMBL/GenBank/DDBJ databases">
        <title>Alicyclobacillus dauci DSM2870, complete genome.</title>
        <authorList>
            <person name="Wang Q."/>
            <person name="Cai R."/>
            <person name="Wang Z."/>
        </authorList>
    </citation>
    <scope>NUCLEOTIDE SEQUENCE</scope>
    <source>
        <strain evidence="4">DSM 28700</strain>
    </source>
</reference>
<feature type="chain" id="PRO_5045386728" evidence="2">
    <location>
        <begin position="31"/>
        <end position="344"/>
    </location>
</feature>
<feature type="signal peptide" evidence="2">
    <location>
        <begin position="1"/>
        <end position="30"/>
    </location>
</feature>
<dbReference type="PANTHER" id="PTHR21666:SF289">
    <property type="entry name" value="L-ALA--D-GLU ENDOPEPTIDASE"/>
    <property type="match status" value="1"/>
</dbReference>
<name>A0ABY6YXW9_9BACL</name>
<evidence type="ECO:0000313" key="5">
    <source>
        <dbReference type="Proteomes" id="UP001164803"/>
    </source>
</evidence>
<protein>
    <submittedName>
        <fullName evidence="4">M23 family metallopeptidase</fullName>
    </submittedName>
</protein>
<dbReference type="CDD" id="cd12797">
    <property type="entry name" value="M23_peptidase"/>
    <property type="match status" value="1"/>
</dbReference>
<dbReference type="InterPro" id="IPR011055">
    <property type="entry name" value="Dup_hybrid_motif"/>
</dbReference>
<evidence type="ECO:0000259" key="3">
    <source>
        <dbReference type="Pfam" id="PF01551"/>
    </source>
</evidence>
<accession>A0ABY6YXW9</accession>
<keyword evidence="1 2" id="KW-0732">Signal</keyword>
<dbReference type="PANTHER" id="PTHR21666">
    <property type="entry name" value="PEPTIDASE-RELATED"/>
    <property type="match status" value="1"/>
</dbReference>
<dbReference type="Proteomes" id="UP001164803">
    <property type="component" value="Chromosome"/>
</dbReference>
<evidence type="ECO:0000256" key="2">
    <source>
        <dbReference type="SAM" id="SignalP"/>
    </source>
</evidence>
<dbReference type="EMBL" id="CP104064">
    <property type="protein sequence ID" value="WAH35449.1"/>
    <property type="molecule type" value="Genomic_DNA"/>
</dbReference>
<proteinExistence type="predicted"/>
<dbReference type="InterPro" id="IPR016047">
    <property type="entry name" value="M23ase_b-sheet_dom"/>
</dbReference>